<feature type="domain" description="Phosphodiester glycosidase" evidence="3">
    <location>
        <begin position="164"/>
        <end position="350"/>
    </location>
</feature>
<keyword evidence="2" id="KW-1133">Transmembrane helix</keyword>
<keyword evidence="2" id="KW-0472">Membrane</keyword>
<gene>
    <name evidence="4" type="ORF">KYD98_07795</name>
</gene>
<keyword evidence="2" id="KW-0812">Transmembrane</keyword>
<evidence type="ECO:0000313" key="4">
    <source>
        <dbReference type="EMBL" id="MBW6409994.1"/>
    </source>
</evidence>
<feature type="transmembrane region" description="Helical" evidence="2">
    <location>
        <begin position="24"/>
        <end position="49"/>
    </location>
</feature>
<proteinExistence type="predicted"/>
<name>A0ABS7AMX0_9CLOT</name>
<keyword evidence="4" id="KW-0326">Glycosidase</keyword>
<keyword evidence="5" id="KW-1185">Reference proteome</keyword>
<sequence length="352" mass="39078">MNKQVKKRLPRKKRRKKQKKNKSIKVPVITGILYIIVFLIITTPIVLLYGPYDNTRKVLISTVLATRHSYLINKFVPQDILDNILGVNQDNSNIEESVQVNSSIDINKVNVKCKTGNEVIKYDIHTDRYDGYILEIKNPLKVKVAMTKHLGKLGQKTSEMAEEHNAVAAINGGSFVDKSSDGVTYAGTGGEPGGFVISDGKVIYPTSEYNENKKENVIAFTKTGVLIVGNRSLSQLKKLNVQEAICFRPPNIIINGKKQIKNKFEEGFNPRTAVGQKEDGTVLFLVLDGRKLLKPGASLYDVQEIMLDSGAINAGMLDGGYSTTMYYRGDVINSPNAWDGERTVATAFYVEE</sequence>
<dbReference type="GO" id="GO:0016798">
    <property type="term" value="F:hydrolase activity, acting on glycosyl bonds"/>
    <property type="evidence" value="ECO:0007669"/>
    <property type="project" value="UniProtKB-KW"/>
</dbReference>
<evidence type="ECO:0000256" key="1">
    <source>
        <dbReference type="SAM" id="MobiDB-lite"/>
    </source>
</evidence>
<dbReference type="Pfam" id="PF09992">
    <property type="entry name" value="NAGPA"/>
    <property type="match status" value="1"/>
</dbReference>
<dbReference type="PANTHER" id="PTHR40446:SF2">
    <property type="entry name" value="N-ACETYLGLUCOSAMINE-1-PHOSPHODIESTER ALPHA-N-ACETYLGLUCOSAMINIDASE"/>
    <property type="match status" value="1"/>
</dbReference>
<organism evidence="4 5">
    <name type="scientific">Clostridium weizhouense</name>
    <dbReference type="NCBI Taxonomy" id="2859781"/>
    <lineage>
        <taxon>Bacteria</taxon>
        <taxon>Bacillati</taxon>
        <taxon>Bacillota</taxon>
        <taxon>Clostridia</taxon>
        <taxon>Eubacteriales</taxon>
        <taxon>Clostridiaceae</taxon>
        <taxon>Clostridium</taxon>
    </lineage>
</organism>
<dbReference type="EMBL" id="JAHXPT010000004">
    <property type="protein sequence ID" value="MBW6409994.1"/>
    <property type="molecule type" value="Genomic_DNA"/>
</dbReference>
<keyword evidence="4" id="KW-0378">Hydrolase</keyword>
<comment type="caution">
    <text evidence="4">The sequence shown here is derived from an EMBL/GenBank/DDBJ whole genome shotgun (WGS) entry which is preliminary data.</text>
</comment>
<reference evidence="4 5" key="1">
    <citation type="submission" date="2021-07" db="EMBL/GenBank/DDBJ databases">
        <title>Clostridium weizhouense sp. nov., an anaerobic bacterium isolated from activated sludge of Petroleum wastewater.</title>
        <authorList>
            <person name="Li Q."/>
        </authorList>
    </citation>
    <scope>NUCLEOTIDE SEQUENCE [LARGE SCALE GENOMIC DNA]</scope>
    <source>
        <strain evidence="4 5">YB-6</strain>
    </source>
</reference>
<dbReference type="PANTHER" id="PTHR40446">
    <property type="entry name" value="N-ACETYLGLUCOSAMINE-1-PHOSPHODIESTER ALPHA-N-ACETYLGLUCOSAMINIDASE"/>
    <property type="match status" value="1"/>
</dbReference>
<accession>A0ABS7AMX0</accession>
<dbReference type="RefSeq" id="WP_219779048.1">
    <property type="nucleotide sequence ID" value="NZ_JAHXPT010000004.1"/>
</dbReference>
<evidence type="ECO:0000256" key="2">
    <source>
        <dbReference type="SAM" id="Phobius"/>
    </source>
</evidence>
<protein>
    <submittedName>
        <fullName evidence="4">Phosphodiester glycosidase family protein</fullName>
    </submittedName>
</protein>
<evidence type="ECO:0000313" key="5">
    <source>
        <dbReference type="Proteomes" id="UP001519921"/>
    </source>
</evidence>
<dbReference type="InterPro" id="IPR018711">
    <property type="entry name" value="NAGPA"/>
</dbReference>
<evidence type="ECO:0000259" key="3">
    <source>
        <dbReference type="Pfam" id="PF09992"/>
    </source>
</evidence>
<dbReference type="Proteomes" id="UP001519921">
    <property type="component" value="Unassembled WGS sequence"/>
</dbReference>
<feature type="region of interest" description="Disordered" evidence="1">
    <location>
        <begin position="1"/>
        <end position="22"/>
    </location>
</feature>